<organism evidence="1">
    <name type="scientific">Arundo donax</name>
    <name type="common">Giant reed</name>
    <name type="synonym">Donax arundinaceus</name>
    <dbReference type="NCBI Taxonomy" id="35708"/>
    <lineage>
        <taxon>Eukaryota</taxon>
        <taxon>Viridiplantae</taxon>
        <taxon>Streptophyta</taxon>
        <taxon>Embryophyta</taxon>
        <taxon>Tracheophyta</taxon>
        <taxon>Spermatophyta</taxon>
        <taxon>Magnoliopsida</taxon>
        <taxon>Liliopsida</taxon>
        <taxon>Poales</taxon>
        <taxon>Poaceae</taxon>
        <taxon>PACMAD clade</taxon>
        <taxon>Arundinoideae</taxon>
        <taxon>Arundineae</taxon>
        <taxon>Arundo</taxon>
    </lineage>
</organism>
<reference evidence="1" key="1">
    <citation type="submission" date="2014-09" db="EMBL/GenBank/DDBJ databases">
        <authorList>
            <person name="Magalhaes I.L.F."/>
            <person name="Oliveira U."/>
            <person name="Santos F.R."/>
            <person name="Vidigal T.H.D.A."/>
            <person name="Brescovit A.D."/>
            <person name="Santos A.J."/>
        </authorList>
    </citation>
    <scope>NUCLEOTIDE SEQUENCE</scope>
    <source>
        <tissue evidence="1">Shoot tissue taken approximately 20 cm above the soil surface</tissue>
    </source>
</reference>
<accession>A0A0A9C0G1</accession>
<dbReference type="AlphaFoldDB" id="A0A0A9C0G1"/>
<sequence>MLYLVWNASYASFSYPRITYAYTRSGNLCVLHSLLIFKSDQDNQKGETSVYLIGCQLSLLPVSTHRCKLS</sequence>
<reference evidence="1" key="2">
    <citation type="journal article" date="2015" name="Data Brief">
        <title>Shoot transcriptome of the giant reed, Arundo donax.</title>
        <authorList>
            <person name="Barrero R.A."/>
            <person name="Guerrero F.D."/>
            <person name="Moolhuijzen P."/>
            <person name="Goolsby J.A."/>
            <person name="Tidwell J."/>
            <person name="Bellgard S.E."/>
            <person name="Bellgard M.I."/>
        </authorList>
    </citation>
    <scope>NUCLEOTIDE SEQUENCE</scope>
    <source>
        <tissue evidence="1">Shoot tissue taken approximately 20 cm above the soil surface</tissue>
    </source>
</reference>
<proteinExistence type="predicted"/>
<dbReference type="EMBL" id="GBRH01256412">
    <property type="protein sequence ID" value="JAD41483.1"/>
    <property type="molecule type" value="Transcribed_RNA"/>
</dbReference>
<dbReference type="EMBL" id="GBRH01231000">
    <property type="protein sequence ID" value="JAD66895.1"/>
    <property type="molecule type" value="Transcribed_RNA"/>
</dbReference>
<protein>
    <submittedName>
        <fullName evidence="1">Uncharacterized protein</fullName>
    </submittedName>
</protein>
<evidence type="ECO:0000313" key="1">
    <source>
        <dbReference type="EMBL" id="JAD66895.1"/>
    </source>
</evidence>
<name>A0A0A9C0G1_ARUDO</name>